<dbReference type="STRING" id="4072.A0A2G3A3W0"/>
<feature type="region of interest" description="Disordered" evidence="1">
    <location>
        <begin position="24"/>
        <end position="66"/>
    </location>
</feature>
<accession>A0A2G3A3W0</accession>
<protein>
    <submittedName>
        <fullName evidence="3">Uncharacterized protein</fullName>
    </submittedName>
</protein>
<sequence length="336" mass="36961">MNDNVLLLLFRPAFITLVRWGTDEEKDGGGRGGRLKGDRDRVGYIESSREGGEGEGGYRESSGGGSGGEEMLCYVYDNSSFQHEYWILLNWDGGGGGTKICRNTSLDTFLFESRKPWTLAIMKSFEATSSDADKPDKFLAYMVPAPNELSKDMYDENEEISYSLGSRVSLGCTYEFHNFQEVPLKGKKIILLDKQSCPNLRIRQTKDAGGWGFAQRDRCNTPSGCGIPHSGKPYSLTLIRHTPSGCDVPDSEGGPMKKEVVKGEEVAWKAVVEVENIPAPPPQPPDDSWCPTPPPPPPPEDSMYLPPIPPPPSGRPPPPPPPPSSIPPLYQRYESN</sequence>
<feature type="region of interest" description="Disordered" evidence="1">
    <location>
        <begin position="275"/>
        <end position="336"/>
    </location>
</feature>
<reference evidence="3 4" key="1">
    <citation type="journal article" date="2014" name="Nat. Genet.">
        <title>Genome sequence of the hot pepper provides insights into the evolution of pungency in Capsicum species.</title>
        <authorList>
            <person name="Kim S."/>
            <person name="Park M."/>
            <person name="Yeom S.I."/>
            <person name="Kim Y.M."/>
            <person name="Lee J.M."/>
            <person name="Lee H.A."/>
            <person name="Seo E."/>
            <person name="Choi J."/>
            <person name="Cheong K."/>
            <person name="Kim K.T."/>
            <person name="Jung K."/>
            <person name="Lee G.W."/>
            <person name="Oh S.K."/>
            <person name="Bae C."/>
            <person name="Kim S.B."/>
            <person name="Lee H.Y."/>
            <person name="Kim S.Y."/>
            <person name="Kim M.S."/>
            <person name="Kang B.C."/>
            <person name="Jo Y.D."/>
            <person name="Yang H.B."/>
            <person name="Jeong H.J."/>
            <person name="Kang W.H."/>
            <person name="Kwon J.K."/>
            <person name="Shin C."/>
            <person name="Lim J.Y."/>
            <person name="Park J.H."/>
            <person name="Huh J.H."/>
            <person name="Kim J.S."/>
            <person name="Kim B.D."/>
            <person name="Cohen O."/>
            <person name="Paran I."/>
            <person name="Suh M.C."/>
            <person name="Lee S.B."/>
            <person name="Kim Y.K."/>
            <person name="Shin Y."/>
            <person name="Noh S.J."/>
            <person name="Park J."/>
            <person name="Seo Y.S."/>
            <person name="Kwon S.Y."/>
            <person name="Kim H.A."/>
            <person name="Park J.M."/>
            <person name="Kim H.J."/>
            <person name="Choi S.B."/>
            <person name="Bosland P.W."/>
            <person name="Reeves G."/>
            <person name="Jo S.H."/>
            <person name="Lee B.W."/>
            <person name="Cho H.T."/>
            <person name="Choi H.S."/>
            <person name="Lee M.S."/>
            <person name="Yu Y."/>
            <person name="Do Choi Y."/>
            <person name="Park B.S."/>
            <person name="van Deynze A."/>
            <person name="Ashrafi H."/>
            <person name="Hill T."/>
            <person name="Kim W.T."/>
            <person name="Pai H.S."/>
            <person name="Ahn H.K."/>
            <person name="Yeam I."/>
            <person name="Giovannoni J.J."/>
            <person name="Rose J.K."/>
            <person name="Sorensen I."/>
            <person name="Lee S.J."/>
            <person name="Kim R.W."/>
            <person name="Choi I.Y."/>
            <person name="Choi B.S."/>
            <person name="Lim J.S."/>
            <person name="Lee Y.H."/>
            <person name="Choi D."/>
        </authorList>
    </citation>
    <scope>NUCLEOTIDE SEQUENCE [LARGE SCALE GENOMIC DNA]</scope>
    <source>
        <strain evidence="4">cv. CM334</strain>
    </source>
</reference>
<keyword evidence="2" id="KW-0732">Signal</keyword>
<evidence type="ECO:0000313" key="3">
    <source>
        <dbReference type="EMBL" id="PHT88922.1"/>
    </source>
</evidence>
<dbReference type="Gramene" id="PHT88922">
    <property type="protein sequence ID" value="PHT88922"/>
    <property type="gene ID" value="T459_11028"/>
</dbReference>
<evidence type="ECO:0000256" key="2">
    <source>
        <dbReference type="SAM" id="SignalP"/>
    </source>
</evidence>
<organism evidence="3 4">
    <name type="scientific">Capsicum annuum</name>
    <name type="common">Capsicum pepper</name>
    <dbReference type="NCBI Taxonomy" id="4072"/>
    <lineage>
        <taxon>Eukaryota</taxon>
        <taxon>Viridiplantae</taxon>
        <taxon>Streptophyta</taxon>
        <taxon>Embryophyta</taxon>
        <taxon>Tracheophyta</taxon>
        <taxon>Spermatophyta</taxon>
        <taxon>Magnoliopsida</taxon>
        <taxon>eudicotyledons</taxon>
        <taxon>Gunneridae</taxon>
        <taxon>Pentapetalae</taxon>
        <taxon>asterids</taxon>
        <taxon>lamiids</taxon>
        <taxon>Solanales</taxon>
        <taxon>Solanaceae</taxon>
        <taxon>Solanoideae</taxon>
        <taxon>Capsiceae</taxon>
        <taxon>Capsicum</taxon>
    </lineage>
</organism>
<dbReference type="EMBL" id="AYRZ02000003">
    <property type="protein sequence ID" value="PHT88922.1"/>
    <property type="molecule type" value="Genomic_DNA"/>
</dbReference>
<feature type="compositionally biased region" description="Basic and acidic residues" evidence="1">
    <location>
        <begin position="24"/>
        <end position="58"/>
    </location>
</feature>
<comment type="caution">
    <text evidence="3">The sequence shown here is derived from an EMBL/GenBank/DDBJ whole genome shotgun (WGS) entry which is preliminary data.</text>
</comment>
<evidence type="ECO:0000313" key="4">
    <source>
        <dbReference type="Proteomes" id="UP000222542"/>
    </source>
</evidence>
<dbReference type="Proteomes" id="UP000222542">
    <property type="component" value="Unassembled WGS sequence"/>
</dbReference>
<dbReference type="AlphaFoldDB" id="A0A2G3A3W0"/>
<feature type="signal peptide" evidence="2">
    <location>
        <begin position="1"/>
        <end position="20"/>
    </location>
</feature>
<feature type="compositionally biased region" description="Pro residues" evidence="1">
    <location>
        <begin position="278"/>
        <end position="326"/>
    </location>
</feature>
<keyword evidence="4" id="KW-1185">Reference proteome</keyword>
<evidence type="ECO:0000256" key="1">
    <source>
        <dbReference type="SAM" id="MobiDB-lite"/>
    </source>
</evidence>
<gene>
    <name evidence="3" type="ORF">T459_11028</name>
</gene>
<name>A0A2G3A3W0_CAPAN</name>
<proteinExistence type="predicted"/>
<feature type="chain" id="PRO_5013854801" evidence="2">
    <location>
        <begin position="21"/>
        <end position="336"/>
    </location>
</feature>
<reference evidence="3 4" key="2">
    <citation type="journal article" date="2017" name="Genome Biol.">
        <title>New reference genome sequences of hot pepper reveal the massive evolution of plant disease-resistance genes by retroduplication.</title>
        <authorList>
            <person name="Kim S."/>
            <person name="Park J."/>
            <person name="Yeom S.I."/>
            <person name="Kim Y.M."/>
            <person name="Seo E."/>
            <person name="Kim K.T."/>
            <person name="Kim M.S."/>
            <person name="Lee J.M."/>
            <person name="Cheong K."/>
            <person name="Shin H.S."/>
            <person name="Kim S.B."/>
            <person name="Han K."/>
            <person name="Lee J."/>
            <person name="Park M."/>
            <person name="Lee H.A."/>
            <person name="Lee H.Y."/>
            <person name="Lee Y."/>
            <person name="Oh S."/>
            <person name="Lee J.H."/>
            <person name="Choi E."/>
            <person name="Choi E."/>
            <person name="Lee S.E."/>
            <person name="Jeon J."/>
            <person name="Kim H."/>
            <person name="Choi G."/>
            <person name="Song H."/>
            <person name="Lee J."/>
            <person name="Lee S.C."/>
            <person name="Kwon J.K."/>
            <person name="Lee H.Y."/>
            <person name="Koo N."/>
            <person name="Hong Y."/>
            <person name="Kim R.W."/>
            <person name="Kang W.H."/>
            <person name="Huh J.H."/>
            <person name="Kang B.C."/>
            <person name="Yang T.J."/>
            <person name="Lee Y.H."/>
            <person name="Bennetzen J.L."/>
            <person name="Choi D."/>
        </authorList>
    </citation>
    <scope>NUCLEOTIDE SEQUENCE [LARGE SCALE GENOMIC DNA]</scope>
    <source>
        <strain evidence="4">cv. CM334</strain>
    </source>
</reference>